<keyword evidence="2" id="KW-1185">Reference proteome</keyword>
<protein>
    <submittedName>
        <fullName evidence="1">Uncharacterized protein</fullName>
    </submittedName>
</protein>
<sequence length="59" mass="6277">MRSIPPAARLIPPGWAAGLFVVRIRLEPVFYLGVRSLGLRGAGGGFSADPGQLERMGEL</sequence>
<evidence type="ECO:0000313" key="1">
    <source>
        <dbReference type="EMBL" id="CUS04255.2"/>
    </source>
</evidence>
<dbReference type="Proteomes" id="UP000215027">
    <property type="component" value="Chromosome I"/>
</dbReference>
<dbReference type="EMBL" id="LN890655">
    <property type="protein sequence ID" value="CUS04255.2"/>
    <property type="molecule type" value="Genomic_DNA"/>
</dbReference>
<proteinExistence type="predicted"/>
<accession>A0A160T5T6</accession>
<dbReference type="KEGG" id="pbf:CFX0092_A2377"/>
<gene>
    <name evidence="1" type="ORF">CFX0092_A2377</name>
</gene>
<reference evidence="1" key="1">
    <citation type="submission" date="2016-01" db="EMBL/GenBank/DDBJ databases">
        <authorList>
            <person name="Mcilroy J.S."/>
            <person name="Karst M S."/>
            <person name="Albertsen M."/>
        </authorList>
    </citation>
    <scope>NUCLEOTIDE SEQUENCE</scope>
    <source>
        <strain evidence="1">Cfx-K</strain>
    </source>
</reference>
<name>A0A160T5T6_9CHLR</name>
<organism evidence="1 2">
    <name type="scientific">Candidatus Promineifilum breve</name>
    <dbReference type="NCBI Taxonomy" id="1806508"/>
    <lineage>
        <taxon>Bacteria</taxon>
        <taxon>Bacillati</taxon>
        <taxon>Chloroflexota</taxon>
        <taxon>Ardenticatenia</taxon>
        <taxon>Candidatus Promineifilales</taxon>
        <taxon>Candidatus Promineifilaceae</taxon>
        <taxon>Candidatus Promineifilum</taxon>
    </lineage>
</organism>
<dbReference type="AlphaFoldDB" id="A0A160T5T6"/>
<evidence type="ECO:0000313" key="2">
    <source>
        <dbReference type="Proteomes" id="UP000215027"/>
    </source>
</evidence>